<dbReference type="CDD" id="cd03257">
    <property type="entry name" value="ABC_NikE_OppD_transporters"/>
    <property type="match status" value="2"/>
</dbReference>
<dbReference type="Pfam" id="PF08352">
    <property type="entry name" value="oligo_HPY"/>
    <property type="match status" value="2"/>
</dbReference>
<dbReference type="PANTHER" id="PTHR43776:SF7">
    <property type="entry name" value="D,D-DIPEPTIDE TRANSPORT ATP-BINDING PROTEIN DDPF-RELATED"/>
    <property type="match status" value="1"/>
</dbReference>
<dbReference type="InterPro" id="IPR003439">
    <property type="entry name" value="ABC_transporter-like_ATP-bd"/>
</dbReference>
<dbReference type="EMBL" id="JAEHHL010000004">
    <property type="protein sequence ID" value="MBK0399301.1"/>
    <property type="molecule type" value="Genomic_DNA"/>
</dbReference>
<evidence type="ECO:0000313" key="8">
    <source>
        <dbReference type="Proteomes" id="UP000655420"/>
    </source>
</evidence>
<dbReference type="SMART" id="SM00382">
    <property type="entry name" value="AAA"/>
    <property type="match status" value="2"/>
</dbReference>
<keyword evidence="3" id="KW-0813">Transport</keyword>
<evidence type="ECO:0000256" key="3">
    <source>
        <dbReference type="ARBA" id="ARBA00022448"/>
    </source>
</evidence>
<sequence>MRQTPLLKVEGLSICFGLPGASIEVVHDVSFELAPGRTLALVGESGSGKTLTGKAVMGLLPRGARVSAGRVLLQRPDGPVDLLRQSPAVMRQIRGAQVSMIFQEPMSAFSALHTVGSQISEVLRVHGMCDAAEARKRALDMLAEVGCPDAARAYAAYPFELSGGLRQRAMIAMAMIGAPRLVIADEPTTALDVTTQAVVLDLLRRVSRDHGLATVLITHDLGVVANMADEVVVLRRGMVVERGEASAVLTHPGHSYTKRLIDAAPRVPESIAVHAPPERDDILTVDGLSKTYPGRHRSFGRPASPVYALSDFSMRLERGRTVAVVGESGSGKSTVAKLILRAELPDPGATIRFNPRDGQPMDVTSLAGERLTEFRRKAQMVFQDPFAALSPRMSVQDILTEPLVIHGLGTRSERRERAAWLMARVGLSPDHLGRFPHAFSGGQRQRIAIARALALKPELLVLDEPTSALDVSVQAEVLELMGELEGELGLSYLFISHNLAVVAALADHVMVMRRGRVVEEGAPDCIFNDPRHPYTRALIAASPEPDMHRRLDLTAVACGAGEPNTWPEPFGYNGEAAPQLIEVAPGHRVRRAA</sequence>
<name>A0A8J7SE65_9RHOB</name>
<dbReference type="SUPFAM" id="SSF52540">
    <property type="entry name" value="P-loop containing nucleoside triphosphate hydrolases"/>
    <property type="match status" value="2"/>
</dbReference>
<dbReference type="InterPro" id="IPR017871">
    <property type="entry name" value="ABC_transporter-like_CS"/>
</dbReference>
<dbReference type="GO" id="GO:0005524">
    <property type="term" value="F:ATP binding"/>
    <property type="evidence" value="ECO:0007669"/>
    <property type="project" value="UniProtKB-KW"/>
</dbReference>
<dbReference type="GO" id="GO:0015833">
    <property type="term" value="P:peptide transport"/>
    <property type="evidence" value="ECO:0007669"/>
    <property type="project" value="InterPro"/>
</dbReference>
<dbReference type="GO" id="GO:0055085">
    <property type="term" value="P:transmembrane transport"/>
    <property type="evidence" value="ECO:0007669"/>
    <property type="project" value="UniProtKB-ARBA"/>
</dbReference>
<feature type="domain" description="ABC transporter" evidence="6">
    <location>
        <begin position="283"/>
        <end position="539"/>
    </location>
</feature>
<evidence type="ECO:0000256" key="4">
    <source>
        <dbReference type="ARBA" id="ARBA00022741"/>
    </source>
</evidence>
<dbReference type="InterPro" id="IPR027417">
    <property type="entry name" value="P-loop_NTPase"/>
</dbReference>
<evidence type="ECO:0000313" key="7">
    <source>
        <dbReference type="EMBL" id="MBK0399301.1"/>
    </source>
</evidence>
<keyword evidence="8" id="KW-1185">Reference proteome</keyword>
<dbReference type="PANTHER" id="PTHR43776">
    <property type="entry name" value="TRANSPORT ATP-BINDING PROTEIN"/>
    <property type="match status" value="1"/>
</dbReference>
<dbReference type="InterPro" id="IPR050319">
    <property type="entry name" value="ABC_transp_ATP-bind"/>
</dbReference>
<evidence type="ECO:0000259" key="6">
    <source>
        <dbReference type="PROSITE" id="PS50893"/>
    </source>
</evidence>
<proteinExistence type="inferred from homology"/>
<comment type="caution">
    <text evidence="7">The sequence shown here is derived from an EMBL/GenBank/DDBJ whole genome shotgun (WGS) entry which is preliminary data.</text>
</comment>
<keyword evidence="4" id="KW-0547">Nucleotide-binding</keyword>
<keyword evidence="5 7" id="KW-0067">ATP-binding</keyword>
<evidence type="ECO:0000256" key="5">
    <source>
        <dbReference type="ARBA" id="ARBA00022840"/>
    </source>
</evidence>
<dbReference type="NCBIfam" id="NF008453">
    <property type="entry name" value="PRK11308.1"/>
    <property type="match status" value="2"/>
</dbReference>
<dbReference type="Gene3D" id="3.40.50.300">
    <property type="entry name" value="P-loop containing nucleotide triphosphate hydrolases"/>
    <property type="match status" value="2"/>
</dbReference>
<evidence type="ECO:0000256" key="2">
    <source>
        <dbReference type="ARBA" id="ARBA00005417"/>
    </source>
</evidence>
<gene>
    <name evidence="7" type="ORF">H0I76_08870</name>
</gene>
<dbReference type="PROSITE" id="PS00211">
    <property type="entry name" value="ABC_TRANSPORTER_1"/>
    <property type="match status" value="1"/>
</dbReference>
<comment type="subcellular location">
    <subcellularLocation>
        <location evidence="1">Cell inner membrane</location>
        <topology evidence="1">Peripheral membrane protein</topology>
    </subcellularLocation>
</comment>
<dbReference type="AlphaFoldDB" id="A0A8J7SE65"/>
<dbReference type="InterPro" id="IPR013563">
    <property type="entry name" value="Oligopep_ABC_C"/>
</dbReference>
<dbReference type="Proteomes" id="UP000655420">
    <property type="component" value="Unassembled WGS sequence"/>
</dbReference>
<dbReference type="RefSeq" id="WP_200609401.1">
    <property type="nucleotide sequence ID" value="NZ_JAEHHL010000004.1"/>
</dbReference>
<organism evidence="7 8">
    <name type="scientific">Thermohalobaculum xanthum</name>
    <dbReference type="NCBI Taxonomy" id="2753746"/>
    <lineage>
        <taxon>Bacteria</taxon>
        <taxon>Pseudomonadati</taxon>
        <taxon>Pseudomonadota</taxon>
        <taxon>Alphaproteobacteria</taxon>
        <taxon>Rhodobacterales</taxon>
        <taxon>Paracoccaceae</taxon>
        <taxon>Thermohalobaculum</taxon>
    </lineage>
</organism>
<dbReference type="InterPro" id="IPR003593">
    <property type="entry name" value="AAA+_ATPase"/>
</dbReference>
<dbReference type="Pfam" id="PF00005">
    <property type="entry name" value="ABC_tran"/>
    <property type="match status" value="2"/>
</dbReference>
<dbReference type="PROSITE" id="PS50893">
    <property type="entry name" value="ABC_TRANSPORTER_2"/>
    <property type="match status" value="2"/>
</dbReference>
<reference evidence="7" key="1">
    <citation type="submission" date="2020-12" db="EMBL/GenBank/DDBJ databases">
        <title>Bacterial taxonomy.</title>
        <authorList>
            <person name="Pan X."/>
        </authorList>
    </citation>
    <scope>NUCLEOTIDE SEQUENCE</scope>
    <source>
        <strain evidence="7">M0105</strain>
    </source>
</reference>
<accession>A0A8J7SE65</accession>
<evidence type="ECO:0000256" key="1">
    <source>
        <dbReference type="ARBA" id="ARBA00004417"/>
    </source>
</evidence>
<feature type="domain" description="ABC transporter" evidence="6">
    <location>
        <begin position="7"/>
        <end position="261"/>
    </location>
</feature>
<comment type="similarity">
    <text evidence="2">Belongs to the ABC transporter superfamily.</text>
</comment>
<dbReference type="GO" id="GO:0005886">
    <property type="term" value="C:plasma membrane"/>
    <property type="evidence" value="ECO:0007669"/>
    <property type="project" value="UniProtKB-SubCell"/>
</dbReference>
<protein>
    <submittedName>
        <fullName evidence="7">ABC transporter ATP-binding protein</fullName>
    </submittedName>
</protein>
<dbReference type="GO" id="GO:0016887">
    <property type="term" value="F:ATP hydrolysis activity"/>
    <property type="evidence" value="ECO:0007669"/>
    <property type="project" value="InterPro"/>
</dbReference>